<keyword evidence="1" id="KW-0812">Transmembrane</keyword>
<organism evidence="2 3">
    <name type="scientific">Granulicella mallensis (strain ATCC BAA-1857 / DSM 23137 / MP5ACTX8)</name>
    <dbReference type="NCBI Taxonomy" id="682795"/>
    <lineage>
        <taxon>Bacteria</taxon>
        <taxon>Pseudomonadati</taxon>
        <taxon>Acidobacteriota</taxon>
        <taxon>Terriglobia</taxon>
        <taxon>Terriglobales</taxon>
        <taxon>Acidobacteriaceae</taxon>
        <taxon>Granulicella</taxon>
    </lineage>
</organism>
<proteinExistence type="predicted"/>
<name>G8P1B9_GRAMM</name>
<keyword evidence="1" id="KW-1133">Transmembrane helix</keyword>
<reference evidence="2 3" key="1">
    <citation type="submission" date="2011-11" db="EMBL/GenBank/DDBJ databases">
        <title>Complete sequence of Granulicella mallensis MP5ACTX8.</title>
        <authorList>
            <consortium name="US DOE Joint Genome Institute"/>
            <person name="Lucas S."/>
            <person name="Copeland A."/>
            <person name="Lapidus A."/>
            <person name="Cheng J.-F."/>
            <person name="Goodwin L."/>
            <person name="Pitluck S."/>
            <person name="Peters L."/>
            <person name="Lu M."/>
            <person name="Detter J.C."/>
            <person name="Han C."/>
            <person name="Tapia R."/>
            <person name="Land M."/>
            <person name="Hauser L."/>
            <person name="Kyrpides N."/>
            <person name="Ivanova N."/>
            <person name="Mikhailova N."/>
            <person name="Pagani I."/>
            <person name="Rawat S."/>
            <person name="Mannisto M."/>
            <person name="Haggblom M."/>
            <person name="Woyke T."/>
        </authorList>
    </citation>
    <scope>NUCLEOTIDE SEQUENCE [LARGE SCALE GENOMIC DNA]</scope>
    <source>
        <strain evidence="3">ATCC BAA-1857 / DSM 23137 / MP5ACTX8</strain>
    </source>
</reference>
<feature type="transmembrane region" description="Helical" evidence="1">
    <location>
        <begin position="50"/>
        <end position="72"/>
    </location>
</feature>
<protein>
    <submittedName>
        <fullName evidence="2">Uncharacterized protein</fullName>
    </submittedName>
</protein>
<dbReference type="EMBL" id="CP003130">
    <property type="protein sequence ID" value="AEU38137.1"/>
    <property type="molecule type" value="Genomic_DNA"/>
</dbReference>
<accession>G8P1B9</accession>
<evidence type="ECO:0000256" key="1">
    <source>
        <dbReference type="SAM" id="Phobius"/>
    </source>
</evidence>
<evidence type="ECO:0000313" key="2">
    <source>
        <dbReference type="EMBL" id="AEU38137.1"/>
    </source>
</evidence>
<gene>
    <name evidence="2" type="ordered locus">AciX8_3853</name>
</gene>
<keyword evidence="3" id="KW-1185">Reference proteome</keyword>
<dbReference type="Proteomes" id="UP000007113">
    <property type="component" value="Chromosome"/>
</dbReference>
<dbReference type="HOGENOM" id="CLU_1666934_0_0_0"/>
<dbReference type="RefSeq" id="WP_014267008.1">
    <property type="nucleotide sequence ID" value="NC_016631.1"/>
</dbReference>
<feature type="transmembrane region" description="Helical" evidence="1">
    <location>
        <begin position="78"/>
        <end position="98"/>
    </location>
</feature>
<keyword evidence="1" id="KW-0472">Membrane</keyword>
<dbReference type="STRING" id="682795.AciX8_3853"/>
<dbReference type="AlphaFoldDB" id="G8P1B9"/>
<sequence length="158" mass="17850">MTFEKEEGLPWTASIQAKWIVFWVVLSSGIALIALGIYLSLWIRRKGRSLAPLIAFSLTALCALLDIAMLYREPRSPWGNYLGMIGSVLFLAAPFLLRHEIQTYFWETEGWGPSISPFFTFLLSMLYINYRLNPILLAQERASATLNIASTTNSAKID</sequence>
<dbReference type="KEGG" id="gma:AciX8_3853"/>
<feature type="transmembrane region" description="Helical" evidence="1">
    <location>
        <begin position="20"/>
        <end position="43"/>
    </location>
</feature>
<evidence type="ECO:0000313" key="3">
    <source>
        <dbReference type="Proteomes" id="UP000007113"/>
    </source>
</evidence>